<organism evidence="3 4">
    <name type="scientific">Autumnicola tepida</name>
    <dbReference type="NCBI Taxonomy" id="3075595"/>
    <lineage>
        <taxon>Bacteria</taxon>
        <taxon>Pseudomonadati</taxon>
        <taxon>Bacteroidota</taxon>
        <taxon>Flavobacteriia</taxon>
        <taxon>Flavobacteriales</taxon>
        <taxon>Flavobacteriaceae</taxon>
        <taxon>Autumnicola</taxon>
    </lineage>
</organism>
<evidence type="ECO:0000259" key="2">
    <source>
        <dbReference type="Pfam" id="PF13648"/>
    </source>
</evidence>
<name>A0ABU3CB32_9FLAO</name>
<keyword evidence="1" id="KW-0732">Signal</keyword>
<reference evidence="3 4" key="1">
    <citation type="submission" date="2023-09" db="EMBL/GenBank/DDBJ databases">
        <authorList>
            <person name="Rey-Velasco X."/>
        </authorList>
    </citation>
    <scope>NUCLEOTIDE SEQUENCE [LARGE SCALE GENOMIC DNA]</scope>
    <source>
        <strain evidence="3 4">F363</strain>
    </source>
</reference>
<evidence type="ECO:0000313" key="3">
    <source>
        <dbReference type="EMBL" id="MDT0643539.1"/>
    </source>
</evidence>
<sequence length="145" mass="16407">MKKFFVLFVSMIVFTACSDDDDSGVEGENDIVGRWYLAEVNNSGSLDYEVNDCTSQSYIDFMANNTADSMFYSEVEGECVASEDSGTWEKASGDSRYTFLLPFAEELGPLTGEVRFNEEMDRFTFYPDFFTSLGTNIVFEKPRPL</sequence>
<dbReference type="Proteomes" id="UP001262889">
    <property type="component" value="Unassembled WGS sequence"/>
</dbReference>
<dbReference type="EMBL" id="JAVRHQ010000013">
    <property type="protein sequence ID" value="MDT0643539.1"/>
    <property type="molecule type" value="Genomic_DNA"/>
</dbReference>
<dbReference type="RefSeq" id="WP_311535157.1">
    <property type="nucleotide sequence ID" value="NZ_JAVRHQ010000013.1"/>
</dbReference>
<gene>
    <name evidence="3" type="ORF">RM553_11915</name>
</gene>
<keyword evidence="4" id="KW-1185">Reference proteome</keyword>
<dbReference type="Pfam" id="PF13648">
    <property type="entry name" value="Lipocalin_4"/>
    <property type="match status" value="1"/>
</dbReference>
<comment type="caution">
    <text evidence="3">The sequence shown here is derived from an EMBL/GenBank/DDBJ whole genome shotgun (WGS) entry which is preliminary data.</text>
</comment>
<dbReference type="InterPro" id="IPR024311">
    <property type="entry name" value="Lipocalin-like"/>
</dbReference>
<evidence type="ECO:0000313" key="4">
    <source>
        <dbReference type="Proteomes" id="UP001262889"/>
    </source>
</evidence>
<evidence type="ECO:0000256" key="1">
    <source>
        <dbReference type="SAM" id="SignalP"/>
    </source>
</evidence>
<protein>
    <submittedName>
        <fullName evidence="3">Lipocalin family protein</fullName>
    </submittedName>
</protein>
<feature type="signal peptide" evidence="1">
    <location>
        <begin position="1"/>
        <end position="18"/>
    </location>
</feature>
<proteinExistence type="predicted"/>
<feature type="domain" description="Lipocalin-like" evidence="2">
    <location>
        <begin position="31"/>
        <end position="92"/>
    </location>
</feature>
<feature type="chain" id="PRO_5045803962" evidence="1">
    <location>
        <begin position="19"/>
        <end position="145"/>
    </location>
</feature>
<accession>A0ABU3CB32</accession>
<dbReference type="PROSITE" id="PS51257">
    <property type="entry name" value="PROKAR_LIPOPROTEIN"/>
    <property type="match status" value="1"/>
</dbReference>